<evidence type="ECO:0000256" key="2">
    <source>
        <dbReference type="ARBA" id="ARBA00022679"/>
    </source>
</evidence>
<keyword evidence="3" id="KW-0547">Nucleotide-binding</keyword>
<proteinExistence type="inferred from homology"/>
<reference evidence="7 8" key="1">
    <citation type="submission" date="2020-05" db="EMBL/GenBank/DDBJ databases">
        <title>Gimesia benthica sp. nov., a novel planctomycete isolated from a deep-sea water sample of the Northwest Indian Ocean.</title>
        <authorList>
            <person name="Wang J."/>
            <person name="Ruan C."/>
            <person name="Song L."/>
            <person name="Zhu Y."/>
            <person name="Li A."/>
            <person name="Zheng X."/>
            <person name="Wang L."/>
            <person name="Lu Z."/>
            <person name="Huang Y."/>
            <person name="Du W."/>
            <person name="Zhou Y."/>
            <person name="Huang L."/>
            <person name="Dai X."/>
        </authorList>
    </citation>
    <scope>NUCLEOTIDE SEQUENCE [LARGE SCALE GENOMIC DNA]</scope>
    <source>
        <strain evidence="7 8">YYQ-30</strain>
    </source>
</reference>
<keyword evidence="8" id="KW-1185">Reference proteome</keyword>
<evidence type="ECO:0000256" key="5">
    <source>
        <dbReference type="ARBA" id="ARBA00022840"/>
    </source>
</evidence>
<dbReference type="PANTHER" id="PTHR43085">
    <property type="entry name" value="HEXOKINASE FAMILY MEMBER"/>
    <property type="match status" value="1"/>
</dbReference>
<feature type="domain" description="Carbohydrate kinase PfkB" evidence="6">
    <location>
        <begin position="7"/>
        <end position="305"/>
    </location>
</feature>
<name>A0A849L477_9RHOB</name>
<evidence type="ECO:0000313" key="7">
    <source>
        <dbReference type="EMBL" id="NNU80957.1"/>
    </source>
</evidence>
<evidence type="ECO:0000256" key="3">
    <source>
        <dbReference type="ARBA" id="ARBA00022741"/>
    </source>
</evidence>
<dbReference type="InterPro" id="IPR029056">
    <property type="entry name" value="Ribokinase-like"/>
</dbReference>
<dbReference type="Gene3D" id="3.40.1190.20">
    <property type="match status" value="1"/>
</dbReference>
<keyword evidence="5" id="KW-0067">ATP-binding</keyword>
<dbReference type="InterPro" id="IPR050306">
    <property type="entry name" value="PfkB_Carbo_kinase"/>
</dbReference>
<dbReference type="Proteomes" id="UP000572377">
    <property type="component" value="Unassembled WGS sequence"/>
</dbReference>
<dbReference type="InterPro" id="IPR011611">
    <property type="entry name" value="PfkB_dom"/>
</dbReference>
<dbReference type="GO" id="GO:0016301">
    <property type="term" value="F:kinase activity"/>
    <property type="evidence" value="ECO:0007669"/>
    <property type="project" value="UniProtKB-KW"/>
</dbReference>
<evidence type="ECO:0000256" key="4">
    <source>
        <dbReference type="ARBA" id="ARBA00022777"/>
    </source>
</evidence>
<accession>A0A849L477</accession>
<protein>
    <submittedName>
        <fullName evidence="7">Carbohydrate kinase</fullName>
    </submittedName>
</protein>
<dbReference type="Pfam" id="PF00294">
    <property type="entry name" value="PfkB"/>
    <property type="match status" value="1"/>
</dbReference>
<dbReference type="PANTHER" id="PTHR43085:SF1">
    <property type="entry name" value="PSEUDOURIDINE KINASE-RELATED"/>
    <property type="match status" value="1"/>
</dbReference>
<comment type="similarity">
    <text evidence="1">Belongs to the carbohydrate kinase PfkB family.</text>
</comment>
<dbReference type="SUPFAM" id="SSF53613">
    <property type="entry name" value="Ribokinase-like"/>
    <property type="match status" value="1"/>
</dbReference>
<evidence type="ECO:0000313" key="8">
    <source>
        <dbReference type="Proteomes" id="UP000572377"/>
    </source>
</evidence>
<dbReference type="RefSeq" id="WP_171325481.1">
    <property type="nucleotide sequence ID" value="NZ_JABFBC010000002.1"/>
</dbReference>
<comment type="caution">
    <text evidence="7">The sequence shown here is derived from an EMBL/GenBank/DDBJ whole genome shotgun (WGS) entry which is preliminary data.</text>
</comment>
<dbReference type="EMBL" id="JABFBC010000002">
    <property type="protein sequence ID" value="NNU80957.1"/>
    <property type="molecule type" value="Genomic_DNA"/>
</dbReference>
<dbReference type="AlphaFoldDB" id="A0A849L477"/>
<gene>
    <name evidence="7" type="ORF">HMH01_10960</name>
</gene>
<dbReference type="GO" id="GO:0005524">
    <property type="term" value="F:ATP binding"/>
    <property type="evidence" value="ECO:0007669"/>
    <property type="project" value="UniProtKB-KW"/>
</dbReference>
<keyword evidence="4 7" id="KW-0418">Kinase</keyword>
<sequence length="314" mass="33217">MIIVGGENLIDFIQDAPDGGHPAYRAVPGGAPFNVAKAIARQDVAMGYLTPFSTDTLGRQLQADLLANPRAQALHTPSDRPTSLAVVSLEQGQARYQFYRERTAERDVTPESLRAALPVAPSAFFVGSLAVTDGPDAEAWAGLFRDLSQAGTFTALDPNIRAAFIHDRAGYLARLETLIATADLIKMSDEDIAWLAPGQDPRAALRAIAGRSRAGLVVLTLGAKGAFGITRSGEIEVPPHPVPKLVDTVGAGDTFMGTLIAQCHHEGWLRRGALDALTPDQARLLMRRAAAAAAINCGRAGCNPPSLSELRAAL</sequence>
<evidence type="ECO:0000256" key="1">
    <source>
        <dbReference type="ARBA" id="ARBA00010688"/>
    </source>
</evidence>
<evidence type="ECO:0000259" key="6">
    <source>
        <dbReference type="Pfam" id="PF00294"/>
    </source>
</evidence>
<organism evidence="7 8">
    <name type="scientific">Halovulum dunhuangense</name>
    <dbReference type="NCBI Taxonomy" id="1505036"/>
    <lineage>
        <taxon>Bacteria</taxon>
        <taxon>Pseudomonadati</taxon>
        <taxon>Pseudomonadota</taxon>
        <taxon>Alphaproteobacteria</taxon>
        <taxon>Rhodobacterales</taxon>
        <taxon>Paracoccaceae</taxon>
        <taxon>Halovulum</taxon>
    </lineage>
</organism>
<keyword evidence="2" id="KW-0808">Transferase</keyword>